<proteinExistence type="inferred from homology"/>
<dbReference type="AlphaFoldDB" id="A0A916QLM9"/>
<dbReference type="Pfam" id="PF13561">
    <property type="entry name" value="adh_short_C2"/>
    <property type="match status" value="1"/>
</dbReference>
<evidence type="ECO:0000256" key="1">
    <source>
        <dbReference type="ARBA" id="ARBA00006484"/>
    </source>
</evidence>
<dbReference type="PANTHER" id="PTHR43639:SF1">
    <property type="entry name" value="SHORT-CHAIN DEHYDROGENASE_REDUCTASE FAMILY PROTEIN"/>
    <property type="match status" value="1"/>
</dbReference>
<accession>A0A916QLM9</accession>
<sequence length="252" mass="26790">MTTSQPSDSPVVLVTGAARRIGAEIVRHFHARGYRVLIHCRHSLNEARALAEACNHSRSGSAAVLQQDLSSAEDAKKLAAQALNTWQRLDVLINNASAFFPTPVGQITQVHWDALMDSNAKVPLFLSQALAPALQASQGCIINITDIHAEAGLSAHTPYTMAKAALLAMTRSLARELAPDIRVNAIAPGAILWPESAEDISSESQQAILHGIPMATLGHPSHIAATACFLATQATYVTGEIIRVDGGRRLTG</sequence>
<dbReference type="FunFam" id="3.40.50.720:FF:000084">
    <property type="entry name" value="Short-chain dehydrogenase reductase"/>
    <property type="match status" value="1"/>
</dbReference>
<dbReference type="PROSITE" id="PS00061">
    <property type="entry name" value="ADH_SHORT"/>
    <property type="match status" value="1"/>
</dbReference>
<dbReference type="PRINTS" id="PR00080">
    <property type="entry name" value="SDRFAMILY"/>
</dbReference>
<dbReference type="InterPro" id="IPR036291">
    <property type="entry name" value="NAD(P)-bd_dom_sf"/>
</dbReference>
<comment type="similarity">
    <text evidence="1">Belongs to the short-chain dehydrogenases/reductases (SDR) family.</text>
</comment>
<dbReference type="RefSeq" id="WP_068810936.1">
    <property type="nucleotide sequence ID" value="NZ_BMIY01000007.1"/>
</dbReference>
<reference evidence="3" key="2">
    <citation type="submission" date="2020-09" db="EMBL/GenBank/DDBJ databases">
        <authorList>
            <person name="Sun Q."/>
            <person name="Zhou Y."/>
        </authorList>
    </citation>
    <scope>NUCLEOTIDE SEQUENCE</scope>
    <source>
        <strain evidence="3">CGMCC 1.15425</strain>
    </source>
</reference>
<dbReference type="NCBIfam" id="NF006598">
    <property type="entry name" value="PRK09135.1"/>
    <property type="match status" value="1"/>
</dbReference>
<dbReference type="InterPro" id="IPR002347">
    <property type="entry name" value="SDR_fam"/>
</dbReference>
<evidence type="ECO:0000313" key="4">
    <source>
        <dbReference type="Proteomes" id="UP000627715"/>
    </source>
</evidence>
<gene>
    <name evidence="3" type="primary">ptr1</name>
    <name evidence="3" type="ORF">GCM10011403_18860</name>
</gene>
<dbReference type="SUPFAM" id="SSF51735">
    <property type="entry name" value="NAD(P)-binding Rossmann-fold domains"/>
    <property type="match status" value="1"/>
</dbReference>
<organism evidence="3 4">
    <name type="scientific">Pseudohongiella nitratireducens</name>
    <dbReference type="NCBI Taxonomy" id="1768907"/>
    <lineage>
        <taxon>Bacteria</taxon>
        <taxon>Pseudomonadati</taxon>
        <taxon>Pseudomonadota</taxon>
        <taxon>Gammaproteobacteria</taxon>
        <taxon>Pseudomonadales</taxon>
        <taxon>Pseudohongiellaceae</taxon>
        <taxon>Pseudohongiella</taxon>
    </lineage>
</organism>
<dbReference type="Proteomes" id="UP000627715">
    <property type="component" value="Unassembled WGS sequence"/>
</dbReference>
<dbReference type="PANTHER" id="PTHR43639">
    <property type="entry name" value="OXIDOREDUCTASE, SHORT-CHAIN DEHYDROGENASE/REDUCTASE FAMILY (AFU_ORTHOLOGUE AFUA_5G02870)"/>
    <property type="match status" value="1"/>
</dbReference>
<dbReference type="GO" id="GO:0016491">
    <property type="term" value="F:oxidoreductase activity"/>
    <property type="evidence" value="ECO:0007669"/>
    <property type="project" value="UniProtKB-KW"/>
</dbReference>
<comment type="caution">
    <text evidence="3">The sequence shown here is derived from an EMBL/GenBank/DDBJ whole genome shotgun (WGS) entry which is preliminary data.</text>
</comment>
<protein>
    <submittedName>
        <fullName evidence="3">Pteridine reductase</fullName>
    </submittedName>
</protein>
<dbReference type="PRINTS" id="PR00081">
    <property type="entry name" value="GDHRDH"/>
</dbReference>
<dbReference type="EMBL" id="BMIY01000007">
    <property type="protein sequence ID" value="GFZ76095.1"/>
    <property type="molecule type" value="Genomic_DNA"/>
</dbReference>
<keyword evidence="4" id="KW-1185">Reference proteome</keyword>
<keyword evidence="2" id="KW-0560">Oxidoreductase</keyword>
<dbReference type="InterPro" id="IPR020904">
    <property type="entry name" value="Sc_DH/Rdtase_CS"/>
</dbReference>
<evidence type="ECO:0000313" key="3">
    <source>
        <dbReference type="EMBL" id="GFZ76095.1"/>
    </source>
</evidence>
<dbReference type="OrthoDB" id="9793499at2"/>
<name>A0A916QLM9_9GAMM</name>
<dbReference type="Gene3D" id="3.40.50.720">
    <property type="entry name" value="NAD(P)-binding Rossmann-like Domain"/>
    <property type="match status" value="1"/>
</dbReference>
<evidence type="ECO:0000256" key="2">
    <source>
        <dbReference type="ARBA" id="ARBA00023002"/>
    </source>
</evidence>
<reference evidence="3" key="1">
    <citation type="journal article" date="2014" name="Int. J. Syst. Evol. Microbiol.">
        <title>Complete genome sequence of Corynebacterium casei LMG S-19264T (=DSM 44701T), isolated from a smear-ripened cheese.</title>
        <authorList>
            <consortium name="US DOE Joint Genome Institute (JGI-PGF)"/>
            <person name="Walter F."/>
            <person name="Albersmeier A."/>
            <person name="Kalinowski J."/>
            <person name="Ruckert C."/>
        </authorList>
    </citation>
    <scope>NUCLEOTIDE SEQUENCE</scope>
    <source>
        <strain evidence="3">CGMCC 1.15425</strain>
    </source>
</reference>